<accession>A0ABD2N088</accession>
<sequence length="143" mass="17130">MDTICRETKQLSKEVHCEDPLHHLKEEQKQFEWTIRGIIWFQHRQIRGLLGQFMTSVFGVNDEVYQDIDNLKANQQEIVRESNHQAKFMVRMISNMREAERRMNIQLQKLTAKLNQGLETINNMERWFKSIDGNKISIHMLNM</sequence>
<evidence type="ECO:0000313" key="3">
    <source>
        <dbReference type="Proteomes" id="UP001516400"/>
    </source>
</evidence>
<evidence type="ECO:0000313" key="2">
    <source>
        <dbReference type="EMBL" id="KAL3271841.1"/>
    </source>
</evidence>
<keyword evidence="1" id="KW-0175">Coiled coil</keyword>
<dbReference type="AlphaFoldDB" id="A0ABD2N088"/>
<dbReference type="Proteomes" id="UP001516400">
    <property type="component" value="Unassembled WGS sequence"/>
</dbReference>
<organism evidence="2 3">
    <name type="scientific">Cryptolaemus montrouzieri</name>
    <dbReference type="NCBI Taxonomy" id="559131"/>
    <lineage>
        <taxon>Eukaryota</taxon>
        <taxon>Metazoa</taxon>
        <taxon>Ecdysozoa</taxon>
        <taxon>Arthropoda</taxon>
        <taxon>Hexapoda</taxon>
        <taxon>Insecta</taxon>
        <taxon>Pterygota</taxon>
        <taxon>Neoptera</taxon>
        <taxon>Endopterygota</taxon>
        <taxon>Coleoptera</taxon>
        <taxon>Polyphaga</taxon>
        <taxon>Cucujiformia</taxon>
        <taxon>Coccinelloidea</taxon>
        <taxon>Coccinellidae</taxon>
        <taxon>Scymninae</taxon>
        <taxon>Scymnini</taxon>
        <taxon>Cryptolaemus</taxon>
    </lineage>
</organism>
<keyword evidence="3" id="KW-1185">Reference proteome</keyword>
<name>A0ABD2N088_9CUCU</name>
<gene>
    <name evidence="2" type="ORF">HHI36_022311</name>
</gene>
<protein>
    <submittedName>
        <fullName evidence="2">Uncharacterized protein</fullName>
    </submittedName>
</protein>
<evidence type="ECO:0000256" key="1">
    <source>
        <dbReference type="SAM" id="Coils"/>
    </source>
</evidence>
<comment type="caution">
    <text evidence="2">The sequence shown here is derived from an EMBL/GenBank/DDBJ whole genome shotgun (WGS) entry which is preliminary data.</text>
</comment>
<dbReference type="EMBL" id="JABFTP020000042">
    <property type="protein sequence ID" value="KAL3271841.1"/>
    <property type="molecule type" value="Genomic_DNA"/>
</dbReference>
<feature type="coiled-coil region" evidence="1">
    <location>
        <begin position="61"/>
        <end position="116"/>
    </location>
</feature>
<proteinExistence type="predicted"/>
<reference evidence="2 3" key="1">
    <citation type="journal article" date="2021" name="BMC Biol.">
        <title>Horizontally acquired antibacterial genes associated with adaptive radiation of ladybird beetles.</title>
        <authorList>
            <person name="Li H.S."/>
            <person name="Tang X.F."/>
            <person name="Huang Y.H."/>
            <person name="Xu Z.Y."/>
            <person name="Chen M.L."/>
            <person name="Du X.Y."/>
            <person name="Qiu B.Y."/>
            <person name="Chen P.T."/>
            <person name="Zhang W."/>
            <person name="Slipinski A."/>
            <person name="Escalona H.E."/>
            <person name="Waterhouse R.M."/>
            <person name="Zwick A."/>
            <person name="Pang H."/>
        </authorList>
    </citation>
    <scope>NUCLEOTIDE SEQUENCE [LARGE SCALE GENOMIC DNA]</scope>
    <source>
        <strain evidence="2">SYSU2018</strain>
    </source>
</reference>